<dbReference type="HOGENOM" id="CLU_043184_0_0_1"/>
<sequence length="466" mass="51088">HYQLQTTTGSSYGGSRTAAGRLSSASQRTVSNSSVGSSRGSTPFPGGVLTSNLSGPGRTGSDYSNLPLATQPSLRSTRYSLRCAASDTSSVDGSVSAGVRRPRDTNSDNGNDLTSLSPQHIKRLKVHAKKLADDLQIPDKSLLKFIETGDLFLMLVDMKASLVKYKLSNQTHQLQALQDTLSSKDFELGLHNRLLACLLSPNLTAYVMDTQHHIMDFIFEHLDVFKIPAGVFDDVELRGSLGRIVTKLLATICSQLKSQLMISIMKKTCIINVSKVLACSSSGMEVDAAHWNRMAFLCRCLHLFLIGTSDHKVATLDICFTPRLIPNLKSDMCKKLEQELHINISDMEWTLFKDNANEDNTSEGNDNQEPLTEPSINPDLRDPSLGLDNSVAVDTDTDDTPNSENPGSDANELDEMDSGFGLVSGKAAHFNGNKFWNYVDYMLNLLHKSVCKDAASKEDFEKTVSR</sequence>
<evidence type="ECO:0000313" key="3">
    <source>
        <dbReference type="Proteomes" id="UP000054217"/>
    </source>
</evidence>
<gene>
    <name evidence="2" type="ORF">M404DRAFT_157355</name>
</gene>
<keyword evidence="3" id="KW-1185">Reference proteome</keyword>
<accession>A0A0C3NBU6</accession>
<dbReference type="AlphaFoldDB" id="A0A0C3NBU6"/>
<feature type="compositionally biased region" description="Low complexity" evidence="1">
    <location>
        <begin position="1"/>
        <end position="42"/>
    </location>
</feature>
<dbReference type="InParanoid" id="A0A0C3NBU6"/>
<name>A0A0C3NBU6_PISTI</name>
<evidence type="ECO:0000256" key="1">
    <source>
        <dbReference type="SAM" id="MobiDB-lite"/>
    </source>
</evidence>
<feature type="region of interest" description="Disordered" evidence="1">
    <location>
        <begin position="88"/>
        <end position="117"/>
    </location>
</feature>
<feature type="compositionally biased region" description="Polar residues" evidence="1">
    <location>
        <begin position="107"/>
        <end position="117"/>
    </location>
</feature>
<protein>
    <submittedName>
        <fullName evidence="2">Uncharacterized protein</fullName>
    </submittedName>
</protein>
<proteinExistence type="predicted"/>
<feature type="non-terminal residue" evidence="2">
    <location>
        <position position="1"/>
    </location>
</feature>
<dbReference type="Proteomes" id="UP000054217">
    <property type="component" value="Unassembled WGS sequence"/>
</dbReference>
<evidence type="ECO:0000313" key="2">
    <source>
        <dbReference type="EMBL" id="KIN98604.1"/>
    </source>
</evidence>
<organism evidence="2 3">
    <name type="scientific">Pisolithus tinctorius Marx 270</name>
    <dbReference type="NCBI Taxonomy" id="870435"/>
    <lineage>
        <taxon>Eukaryota</taxon>
        <taxon>Fungi</taxon>
        <taxon>Dikarya</taxon>
        <taxon>Basidiomycota</taxon>
        <taxon>Agaricomycotina</taxon>
        <taxon>Agaricomycetes</taxon>
        <taxon>Agaricomycetidae</taxon>
        <taxon>Boletales</taxon>
        <taxon>Sclerodermatineae</taxon>
        <taxon>Pisolithaceae</taxon>
        <taxon>Pisolithus</taxon>
    </lineage>
</organism>
<reference evidence="3" key="2">
    <citation type="submission" date="2015-01" db="EMBL/GenBank/DDBJ databases">
        <title>Evolutionary Origins and Diversification of the Mycorrhizal Mutualists.</title>
        <authorList>
            <consortium name="DOE Joint Genome Institute"/>
            <consortium name="Mycorrhizal Genomics Consortium"/>
            <person name="Kohler A."/>
            <person name="Kuo A."/>
            <person name="Nagy L.G."/>
            <person name="Floudas D."/>
            <person name="Copeland A."/>
            <person name="Barry K.W."/>
            <person name="Cichocki N."/>
            <person name="Veneault-Fourrey C."/>
            <person name="LaButti K."/>
            <person name="Lindquist E.A."/>
            <person name="Lipzen A."/>
            <person name="Lundell T."/>
            <person name="Morin E."/>
            <person name="Murat C."/>
            <person name="Riley R."/>
            <person name="Ohm R."/>
            <person name="Sun H."/>
            <person name="Tunlid A."/>
            <person name="Henrissat B."/>
            <person name="Grigoriev I.V."/>
            <person name="Hibbett D.S."/>
            <person name="Martin F."/>
        </authorList>
    </citation>
    <scope>NUCLEOTIDE SEQUENCE [LARGE SCALE GENOMIC DNA]</scope>
    <source>
        <strain evidence="3">Marx 270</strain>
    </source>
</reference>
<reference evidence="2 3" key="1">
    <citation type="submission" date="2014-04" db="EMBL/GenBank/DDBJ databases">
        <authorList>
            <consortium name="DOE Joint Genome Institute"/>
            <person name="Kuo A."/>
            <person name="Kohler A."/>
            <person name="Costa M.D."/>
            <person name="Nagy L.G."/>
            <person name="Floudas D."/>
            <person name="Copeland A."/>
            <person name="Barry K.W."/>
            <person name="Cichocki N."/>
            <person name="Veneault-Fourrey C."/>
            <person name="LaButti K."/>
            <person name="Lindquist E.A."/>
            <person name="Lipzen A."/>
            <person name="Lundell T."/>
            <person name="Morin E."/>
            <person name="Murat C."/>
            <person name="Sun H."/>
            <person name="Tunlid A."/>
            <person name="Henrissat B."/>
            <person name="Grigoriev I.V."/>
            <person name="Hibbett D.S."/>
            <person name="Martin F."/>
            <person name="Nordberg H.P."/>
            <person name="Cantor M.N."/>
            <person name="Hua S.X."/>
        </authorList>
    </citation>
    <scope>NUCLEOTIDE SEQUENCE [LARGE SCALE GENOMIC DNA]</scope>
    <source>
        <strain evidence="2 3">Marx 270</strain>
    </source>
</reference>
<feature type="region of interest" description="Disordered" evidence="1">
    <location>
        <begin position="356"/>
        <end position="416"/>
    </location>
</feature>
<feature type="compositionally biased region" description="Polar residues" evidence="1">
    <location>
        <begin position="358"/>
        <end position="370"/>
    </location>
</feature>
<dbReference type="OrthoDB" id="2645380at2759"/>
<feature type="region of interest" description="Disordered" evidence="1">
    <location>
        <begin position="1"/>
        <end position="69"/>
    </location>
</feature>
<dbReference type="EMBL" id="KN832014">
    <property type="protein sequence ID" value="KIN98604.1"/>
    <property type="molecule type" value="Genomic_DNA"/>
</dbReference>